<keyword evidence="6" id="KW-1185">Reference proteome</keyword>
<dbReference type="InterPro" id="IPR014755">
    <property type="entry name" value="Cu-Rt/internalin_Ig-like"/>
</dbReference>
<evidence type="ECO:0000256" key="2">
    <source>
        <dbReference type="SAM" id="MobiDB-lite"/>
    </source>
</evidence>
<sequence length="687" mass="71086">MSFEEDQELDELFREPELRHLAQRLHSVQHQMAEPDPAFRAALRRRLMSEAWDQMRPRAPWYRRLLAPAGPKAPRRSFLSGPALATLAGAVGVFLIAFALLTTVLSKPGSTTTVTASSPLQDAQAVGLAQPIVINFDHPVDPQAVQVQIQPATQAKYDWQGNAQSSTLKITPVNGLAANTQYQVTVASATKTDGQAVAPKRVTFVTTTPPPTPTPTPKTSPTPIGTPVPPVVNARPLQPSGTARPSWSGDAGKLYVVGPAGQLLAVPLGGGDVQPIQPDGVTMVAIGPDGPAYVRAGLVVYGQVAVPGTKPIALGFRSGKVVVATADRVLAADGSRTAGFAEAAQAADFSPDGDHIAYLGPSGLHVVDLNTQADKVVGPASGLGDWSPDGRRYAYVNDSTVAVTDGSTGKAIASVAGVAGIAWSPVSGQLLLGGASSLQVVPADGSEGPRKLADGAFTQPAWSPSGTIFSFRRSGTVWVAQLSAERATPAPQNVDDAVKAFMTARKAQQQDQAASYLDGAGKAAFANLSLIYSASPQLSRYYEIYSQPNQAVVRLVLKQDGVETALVDETLALVTDPATGRVLVHGVTETGPRPVGKGPEVLSVSVQGSQVKVGFDSDLDPASAAGAVSLKGVATTAAYDSSSRTVVLTAASGLGSGSSYRLTVTGGLKDLNGRPATPFQVDITPSG</sequence>
<dbReference type="Pfam" id="PF13205">
    <property type="entry name" value="Big_5"/>
    <property type="match status" value="2"/>
</dbReference>
<feature type="region of interest" description="Disordered" evidence="2">
    <location>
        <begin position="204"/>
        <end position="232"/>
    </location>
</feature>
<feature type="compositionally biased region" description="Pro residues" evidence="2">
    <location>
        <begin position="208"/>
        <end position="230"/>
    </location>
</feature>
<dbReference type="RefSeq" id="WP_338202731.1">
    <property type="nucleotide sequence ID" value="NZ_JAEKNR010000145.1"/>
</dbReference>
<dbReference type="AlphaFoldDB" id="A0A934K8K6"/>
<organism evidence="5 6">
    <name type="scientific">Candidatus Nephthysia bennettiae</name>
    <dbReference type="NCBI Taxonomy" id="3127016"/>
    <lineage>
        <taxon>Bacteria</taxon>
        <taxon>Bacillati</taxon>
        <taxon>Candidatus Dormiibacterota</taxon>
        <taxon>Candidatus Dormibacteria</taxon>
        <taxon>Candidatus Dormibacterales</taxon>
        <taxon>Candidatus Dormibacteraceae</taxon>
        <taxon>Candidatus Nephthysia</taxon>
    </lineage>
</organism>
<evidence type="ECO:0000256" key="3">
    <source>
        <dbReference type="SAM" id="Phobius"/>
    </source>
</evidence>
<gene>
    <name evidence="5" type="ORF">JF922_14330</name>
</gene>
<feature type="transmembrane region" description="Helical" evidence="3">
    <location>
        <begin position="84"/>
        <end position="105"/>
    </location>
</feature>
<keyword evidence="3" id="KW-0472">Membrane</keyword>
<evidence type="ECO:0000313" key="5">
    <source>
        <dbReference type="EMBL" id="MBJ7599237.1"/>
    </source>
</evidence>
<protein>
    <submittedName>
        <fullName evidence="5">Ig-like domain-containing protein</fullName>
    </submittedName>
</protein>
<dbReference type="Gene3D" id="2.60.40.3710">
    <property type="match status" value="1"/>
</dbReference>
<comment type="caution">
    <text evidence="5">The sequence shown here is derived from an EMBL/GenBank/DDBJ whole genome shotgun (WGS) entry which is preliminary data.</text>
</comment>
<feature type="domain" description="SbsA Ig-like" evidence="4">
    <location>
        <begin position="599"/>
        <end position="675"/>
    </location>
</feature>
<dbReference type="InterPro" id="IPR032812">
    <property type="entry name" value="SbsA_Ig"/>
</dbReference>
<reference evidence="5" key="1">
    <citation type="submission" date="2020-10" db="EMBL/GenBank/DDBJ databases">
        <title>Ca. Dormibacterota MAGs.</title>
        <authorList>
            <person name="Montgomery K."/>
        </authorList>
    </citation>
    <scope>NUCLEOTIDE SEQUENCE [LARGE SCALE GENOMIC DNA]</scope>
    <source>
        <strain evidence="5">SC8812_S17_10</strain>
    </source>
</reference>
<evidence type="ECO:0000259" key="4">
    <source>
        <dbReference type="Pfam" id="PF13205"/>
    </source>
</evidence>
<evidence type="ECO:0000256" key="1">
    <source>
        <dbReference type="ARBA" id="ARBA00022729"/>
    </source>
</evidence>
<proteinExistence type="predicted"/>
<keyword evidence="1" id="KW-0732">Signal</keyword>
<evidence type="ECO:0000313" key="6">
    <source>
        <dbReference type="Proteomes" id="UP000612893"/>
    </source>
</evidence>
<feature type="domain" description="SbsA Ig-like" evidence="4">
    <location>
        <begin position="113"/>
        <end position="206"/>
    </location>
</feature>
<dbReference type="InterPro" id="IPR011042">
    <property type="entry name" value="6-blade_b-propeller_TolB-like"/>
</dbReference>
<keyword evidence="3" id="KW-1133">Transmembrane helix</keyword>
<dbReference type="SUPFAM" id="SSF82171">
    <property type="entry name" value="DPP6 N-terminal domain-like"/>
    <property type="match status" value="1"/>
</dbReference>
<dbReference type="Proteomes" id="UP000612893">
    <property type="component" value="Unassembled WGS sequence"/>
</dbReference>
<name>A0A934K8K6_9BACT</name>
<accession>A0A934K8K6</accession>
<dbReference type="EMBL" id="JAEKNR010000145">
    <property type="protein sequence ID" value="MBJ7599237.1"/>
    <property type="molecule type" value="Genomic_DNA"/>
</dbReference>
<dbReference type="Gene3D" id="2.120.10.30">
    <property type="entry name" value="TolB, C-terminal domain"/>
    <property type="match status" value="1"/>
</dbReference>
<keyword evidence="3" id="KW-0812">Transmembrane</keyword>
<dbReference type="Gene3D" id="2.60.40.1220">
    <property type="match status" value="1"/>
</dbReference>